<feature type="domain" description="Cation/H+ exchanger transmembrane" evidence="11">
    <location>
        <begin position="66"/>
        <end position="445"/>
    </location>
</feature>
<evidence type="ECO:0000313" key="15">
    <source>
        <dbReference type="Proteomes" id="UP001157006"/>
    </source>
</evidence>
<dbReference type="Pfam" id="PF00999">
    <property type="entry name" value="Na_H_Exchanger"/>
    <property type="match status" value="1"/>
</dbReference>
<feature type="transmembrane region" description="Helical" evidence="10">
    <location>
        <begin position="250"/>
        <end position="274"/>
    </location>
</feature>
<evidence type="ECO:0000259" key="11">
    <source>
        <dbReference type="Pfam" id="PF00999"/>
    </source>
</evidence>
<dbReference type="Gene3D" id="1.20.1530.20">
    <property type="match status" value="1"/>
</dbReference>
<evidence type="ECO:0000259" key="13">
    <source>
        <dbReference type="Pfam" id="PF23259"/>
    </source>
</evidence>
<evidence type="ECO:0000256" key="6">
    <source>
        <dbReference type="ARBA" id="ARBA00022989"/>
    </source>
</evidence>
<dbReference type="InterPro" id="IPR057291">
    <property type="entry name" value="CHX17_2nd"/>
</dbReference>
<dbReference type="InterPro" id="IPR006153">
    <property type="entry name" value="Cation/H_exchanger_TM"/>
</dbReference>
<evidence type="ECO:0000256" key="1">
    <source>
        <dbReference type="ARBA" id="ARBA00004141"/>
    </source>
</evidence>
<dbReference type="GO" id="GO:0015297">
    <property type="term" value="F:antiporter activity"/>
    <property type="evidence" value="ECO:0007669"/>
    <property type="project" value="InterPro"/>
</dbReference>
<feature type="transmembrane region" description="Helical" evidence="10">
    <location>
        <begin position="185"/>
        <end position="205"/>
    </location>
</feature>
<dbReference type="InterPro" id="IPR038770">
    <property type="entry name" value="Na+/solute_symporter_sf"/>
</dbReference>
<evidence type="ECO:0000256" key="8">
    <source>
        <dbReference type="ARBA" id="ARBA00023136"/>
    </source>
</evidence>
<dbReference type="EMBL" id="OX451741">
    <property type="protein sequence ID" value="CAI8618590.1"/>
    <property type="molecule type" value="Genomic_DNA"/>
</dbReference>
<evidence type="ECO:0000313" key="14">
    <source>
        <dbReference type="EMBL" id="CAI8618590.1"/>
    </source>
</evidence>
<dbReference type="Proteomes" id="UP001157006">
    <property type="component" value="Chromosome 6"/>
</dbReference>
<feature type="transmembrane region" description="Helical" evidence="10">
    <location>
        <begin position="217"/>
        <end position="238"/>
    </location>
</feature>
<reference evidence="14 15" key="1">
    <citation type="submission" date="2023-01" db="EMBL/GenBank/DDBJ databases">
        <authorList>
            <person name="Kreplak J."/>
        </authorList>
    </citation>
    <scope>NUCLEOTIDE SEQUENCE [LARGE SCALE GENOMIC DNA]</scope>
</reference>
<sequence>MNFNITADSSIFITLNPLSETTFNVCSAAPPNIVSDGFWGGNHNGRFPLKSALTLFELQVLIIFTITQICNFFLRRLDFPEFIGQMLTGIILGPSIQSKQMDKFKKILFPFGSQDILTAVSSIGYVLFIFITAVQMDLSMVTRTGHKAWTFAVMGLAAPLVISYSVQSSMESLTIEYLGEMHHDIPFVVISHSVISFAVVASLLNELKILNSELGRLALSSVLVGDILGTSIVCLTNILMLQQGFQKKIILGATVLAFAIFVPLIFRPIMFWIIKHTKEGRPVDDGYIYVIIVLVCGLGWVSVYIGQDFVLAAFVLGLAVPEGPPLGAALVKKLQFFGSSLFLPIFVTCGVMKADLSLPQTGRTFVGIGGFVLVTHLIKMIAYVIPALLCKIPLKDALALSLILNAKGAVDVGTFSGIYDEMHFSGQTYGVMIVSIMIISCIVKWSLKILYDPSRKYAGYQKRTIMSLKPDAELRILACIHKQYNIPAITDVLDLCSPTTEKPIVVYALHLIELVGRSSPIFISHHLQKTVSSAHTSYSDDLILALDLYEHENYGGVTSHTFTAISPPSLMHEDVCQVALDKVASIIILPFHRRWTSDGAVESDDKNIRALNCKALEIAPCTIGILVTRSLLQNNMSIKLAMVFLGGRDDREALCLAKRAIRNPRINLVVYHLAVEQHMPNLEYLLDNEALDEIKKIIHYGPVNVRYQKVTVNDGPATSAILRDIANEHDFFIVGRTHDSDLPQIEGLTNWSEFSELGVIGDSLASPDFESRAGVLVVQQQVKDK</sequence>
<feature type="domain" description="Cation/H(+) antiporter C-terminal" evidence="13">
    <location>
        <begin position="638"/>
        <end position="781"/>
    </location>
</feature>
<dbReference type="GO" id="GO:0006885">
    <property type="term" value="P:regulation of pH"/>
    <property type="evidence" value="ECO:0007669"/>
    <property type="project" value="TreeGrafter"/>
</dbReference>
<feature type="transmembrane region" description="Helical" evidence="10">
    <location>
        <begin position="429"/>
        <end position="447"/>
    </location>
</feature>
<evidence type="ECO:0000256" key="9">
    <source>
        <dbReference type="ARBA" id="ARBA00038341"/>
    </source>
</evidence>
<feature type="transmembrane region" description="Helical" evidence="10">
    <location>
        <begin position="79"/>
        <end position="96"/>
    </location>
</feature>
<gene>
    <name evidence="14" type="ORF">VFH_VI130360</name>
</gene>
<comment type="subcellular location">
    <subcellularLocation>
        <location evidence="1">Membrane</location>
        <topology evidence="1">Multi-pass membrane protein</topology>
    </subcellularLocation>
</comment>
<evidence type="ECO:0000256" key="4">
    <source>
        <dbReference type="ARBA" id="ARBA00022692"/>
    </source>
</evidence>
<organism evidence="14 15">
    <name type="scientific">Vicia faba</name>
    <name type="common">Broad bean</name>
    <name type="synonym">Faba vulgaris</name>
    <dbReference type="NCBI Taxonomy" id="3906"/>
    <lineage>
        <taxon>Eukaryota</taxon>
        <taxon>Viridiplantae</taxon>
        <taxon>Streptophyta</taxon>
        <taxon>Embryophyta</taxon>
        <taxon>Tracheophyta</taxon>
        <taxon>Spermatophyta</taxon>
        <taxon>Magnoliopsida</taxon>
        <taxon>eudicotyledons</taxon>
        <taxon>Gunneridae</taxon>
        <taxon>Pentapetalae</taxon>
        <taxon>rosids</taxon>
        <taxon>fabids</taxon>
        <taxon>Fabales</taxon>
        <taxon>Fabaceae</taxon>
        <taxon>Papilionoideae</taxon>
        <taxon>50 kb inversion clade</taxon>
        <taxon>NPAAA clade</taxon>
        <taxon>Hologalegina</taxon>
        <taxon>IRL clade</taxon>
        <taxon>Fabeae</taxon>
        <taxon>Vicia</taxon>
    </lineage>
</organism>
<dbReference type="GO" id="GO:0016020">
    <property type="term" value="C:membrane"/>
    <property type="evidence" value="ECO:0007669"/>
    <property type="project" value="UniProtKB-SubCell"/>
</dbReference>
<dbReference type="PANTHER" id="PTHR32468">
    <property type="entry name" value="CATION/H + ANTIPORTER"/>
    <property type="match status" value="1"/>
</dbReference>
<keyword evidence="8 10" id="KW-0472">Membrane</keyword>
<feature type="domain" description="Cation/H(+) antiporter central" evidence="12">
    <location>
        <begin position="504"/>
        <end position="631"/>
    </location>
</feature>
<dbReference type="Pfam" id="PF23256">
    <property type="entry name" value="CHX17_2nd"/>
    <property type="match status" value="1"/>
</dbReference>
<name>A0AAV1B7J9_VICFA</name>
<accession>A0AAV1B7J9</accession>
<keyword evidence="5" id="KW-0630">Potassium</keyword>
<dbReference type="GO" id="GO:0012505">
    <property type="term" value="C:endomembrane system"/>
    <property type="evidence" value="ECO:0007669"/>
    <property type="project" value="TreeGrafter"/>
</dbReference>
<keyword evidence="6 10" id="KW-1133">Transmembrane helix</keyword>
<dbReference type="AlphaFoldDB" id="A0AAV1B7J9"/>
<keyword evidence="3" id="KW-0633">Potassium transport</keyword>
<keyword evidence="2" id="KW-0813">Transport</keyword>
<evidence type="ECO:0000256" key="10">
    <source>
        <dbReference type="SAM" id="Phobius"/>
    </source>
</evidence>
<dbReference type="InterPro" id="IPR057290">
    <property type="entry name" value="CHX17_C"/>
</dbReference>
<evidence type="ECO:0000256" key="3">
    <source>
        <dbReference type="ARBA" id="ARBA00022538"/>
    </source>
</evidence>
<dbReference type="GO" id="GO:1902600">
    <property type="term" value="P:proton transmembrane transport"/>
    <property type="evidence" value="ECO:0007669"/>
    <property type="project" value="InterPro"/>
</dbReference>
<evidence type="ECO:0000256" key="7">
    <source>
        <dbReference type="ARBA" id="ARBA00023065"/>
    </source>
</evidence>
<proteinExistence type="inferred from homology"/>
<comment type="similarity">
    <text evidence="9">Belongs to the monovalent cation:proton antiporter 2 (CPA2) transporter (TC 2.A.37) family. CHX (TC 2.A.37.4) subfamily.</text>
</comment>
<keyword evidence="7" id="KW-0406">Ion transport</keyword>
<dbReference type="PANTHER" id="PTHR32468:SF120">
    <property type="entry name" value="CATION_H+ EXCHANGER 3"/>
    <property type="match status" value="1"/>
</dbReference>
<protein>
    <recommendedName>
        <fullName evidence="16">Cation/H+ exchanger domain-containing protein</fullName>
    </recommendedName>
</protein>
<feature type="transmembrane region" description="Helical" evidence="10">
    <location>
        <begin position="148"/>
        <end position="165"/>
    </location>
</feature>
<feature type="transmembrane region" description="Helical" evidence="10">
    <location>
        <begin position="364"/>
        <end position="385"/>
    </location>
</feature>
<feature type="transmembrane region" description="Helical" evidence="10">
    <location>
        <begin position="52"/>
        <end position="74"/>
    </location>
</feature>
<evidence type="ECO:0000256" key="5">
    <source>
        <dbReference type="ARBA" id="ARBA00022958"/>
    </source>
</evidence>
<keyword evidence="4 10" id="KW-0812">Transmembrane</keyword>
<keyword evidence="15" id="KW-1185">Reference proteome</keyword>
<evidence type="ECO:0008006" key="16">
    <source>
        <dbReference type="Google" id="ProtNLM"/>
    </source>
</evidence>
<evidence type="ECO:0000256" key="2">
    <source>
        <dbReference type="ARBA" id="ARBA00022448"/>
    </source>
</evidence>
<feature type="transmembrane region" description="Helical" evidence="10">
    <location>
        <begin position="334"/>
        <end position="352"/>
    </location>
</feature>
<dbReference type="GO" id="GO:0006813">
    <property type="term" value="P:potassium ion transport"/>
    <property type="evidence" value="ECO:0007669"/>
    <property type="project" value="UniProtKB-KW"/>
</dbReference>
<feature type="transmembrane region" description="Helical" evidence="10">
    <location>
        <begin position="286"/>
        <end position="314"/>
    </location>
</feature>
<dbReference type="InterPro" id="IPR050794">
    <property type="entry name" value="CPA2_transporter"/>
</dbReference>
<evidence type="ECO:0000259" key="12">
    <source>
        <dbReference type="Pfam" id="PF23256"/>
    </source>
</evidence>
<feature type="transmembrane region" description="Helical" evidence="10">
    <location>
        <begin position="116"/>
        <end position="136"/>
    </location>
</feature>
<dbReference type="Pfam" id="PF23259">
    <property type="entry name" value="CHX17_C"/>
    <property type="match status" value="1"/>
</dbReference>